<feature type="region of interest" description="Disordered" evidence="1">
    <location>
        <begin position="60"/>
        <end position="91"/>
    </location>
</feature>
<name>A0AB33JM03_9ACTN</name>
<evidence type="ECO:0000256" key="1">
    <source>
        <dbReference type="SAM" id="MobiDB-lite"/>
    </source>
</evidence>
<sequence length="147" mass="15825">MAKGRITVLVTHNLADTRLADRILVVSSGRIVQEGSYDDLAADRDGLFHELLDLQFDRSAGPTRRRRSPIRPKVTDKKVGGPGGLLRPSGPPTWCHEVAVPPAAARPWWSVRGPVVGGLWHPPIRGSAAGRSGGHGPVLGRIRAIRT</sequence>
<dbReference type="SUPFAM" id="SSF52540">
    <property type="entry name" value="P-loop containing nucleoside triphosphate hydrolases"/>
    <property type="match status" value="1"/>
</dbReference>
<dbReference type="EMBL" id="AP035881">
    <property type="protein sequence ID" value="BFP43742.1"/>
    <property type="molecule type" value="Genomic_DNA"/>
</dbReference>
<gene>
    <name evidence="2" type="ORF">KCMC57_01100</name>
</gene>
<dbReference type="InterPro" id="IPR027417">
    <property type="entry name" value="P-loop_NTPase"/>
</dbReference>
<accession>A0AB33JM03</accession>
<dbReference type="Gene3D" id="3.40.50.300">
    <property type="entry name" value="P-loop containing nucleotide triphosphate hydrolases"/>
    <property type="match status" value="1"/>
</dbReference>
<feature type="region of interest" description="Disordered" evidence="1">
    <location>
        <begin position="126"/>
        <end position="147"/>
    </location>
</feature>
<proteinExistence type="predicted"/>
<organism evidence="2">
    <name type="scientific">Kitasatospora sp. CMC57</name>
    <dbReference type="NCBI Taxonomy" id="3231513"/>
    <lineage>
        <taxon>Bacteria</taxon>
        <taxon>Bacillati</taxon>
        <taxon>Actinomycetota</taxon>
        <taxon>Actinomycetes</taxon>
        <taxon>Kitasatosporales</taxon>
        <taxon>Streptomycetaceae</taxon>
        <taxon>Kitasatospora</taxon>
    </lineage>
</organism>
<dbReference type="AlphaFoldDB" id="A0AB33JM03"/>
<evidence type="ECO:0000313" key="2">
    <source>
        <dbReference type="EMBL" id="BFP43742.1"/>
    </source>
</evidence>
<reference evidence="2" key="1">
    <citation type="submission" date="2024-07" db="EMBL/GenBank/DDBJ databases">
        <title>Complete genome sequences of cellulolytic bacteria, Kitasatospora sp. CMC57 and Streptomyces sp. CMC78, isolated from Japanese agricultural soil.</title>
        <authorList>
            <person name="Hashimoto T."/>
            <person name="Ito M."/>
            <person name="Iwamoto M."/>
            <person name="Fukahori D."/>
            <person name="Shoda T."/>
            <person name="Sakoda M."/>
            <person name="Morohoshi T."/>
            <person name="Mitsuboshi M."/>
            <person name="Nishizawa T."/>
        </authorList>
    </citation>
    <scope>NUCLEOTIDE SEQUENCE</scope>
    <source>
        <strain evidence="2">CMC57</strain>
    </source>
</reference>
<protein>
    <submittedName>
        <fullName evidence="2">Uncharacterized protein</fullName>
    </submittedName>
</protein>